<sequence length="100" mass="10496">MSLQRKISWTAALRDVRADRAVVAPGVVSARALIQGLARIRRTRLVTPTGAFDRAAIMAAAVEVAKAHQLRTGAAWGVAMSVGLTAAWQAARAARAAIAH</sequence>
<gene>
    <name evidence="1" type="ORF">GGQ91_002537</name>
</gene>
<evidence type="ECO:0000313" key="1">
    <source>
        <dbReference type="EMBL" id="MBA9063149.1"/>
    </source>
</evidence>
<organism evidence="1 2">
    <name type="scientific">Methylobacterium fujisawaense</name>
    <dbReference type="NCBI Taxonomy" id="107400"/>
    <lineage>
        <taxon>Bacteria</taxon>
        <taxon>Pseudomonadati</taxon>
        <taxon>Pseudomonadota</taxon>
        <taxon>Alphaproteobacteria</taxon>
        <taxon>Hyphomicrobiales</taxon>
        <taxon>Methylobacteriaceae</taxon>
        <taxon>Methylobacterium</taxon>
    </lineage>
</organism>
<proteinExistence type="predicted"/>
<dbReference type="EMBL" id="JACJIM010000003">
    <property type="protein sequence ID" value="MBA9063149.1"/>
    <property type="molecule type" value="Genomic_DNA"/>
</dbReference>
<dbReference type="RefSeq" id="WP_182592081.1">
    <property type="nucleotide sequence ID" value="NZ_JACJIM010000003.1"/>
</dbReference>
<comment type="caution">
    <text evidence="1">The sequence shown here is derived from an EMBL/GenBank/DDBJ whole genome shotgun (WGS) entry which is preliminary data.</text>
</comment>
<protein>
    <submittedName>
        <fullName evidence="1">Uncharacterized protein</fullName>
    </submittedName>
</protein>
<accession>A0ABR6DAM9</accession>
<keyword evidence="2" id="KW-1185">Reference proteome</keyword>
<dbReference type="Proteomes" id="UP000565455">
    <property type="component" value="Unassembled WGS sequence"/>
</dbReference>
<reference evidence="1 2" key="1">
    <citation type="submission" date="2020-08" db="EMBL/GenBank/DDBJ databases">
        <title>Genomic Encyclopedia of Type Strains, Phase IV (KMG-IV): sequencing the most valuable type-strain genomes for metagenomic binning, comparative biology and taxonomic classification.</title>
        <authorList>
            <person name="Goeker M."/>
        </authorList>
    </citation>
    <scope>NUCLEOTIDE SEQUENCE [LARGE SCALE GENOMIC DNA]</scope>
    <source>
        <strain evidence="1 2">DSM 5686</strain>
    </source>
</reference>
<name>A0ABR6DAM9_9HYPH</name>
<evidence type="ECO:0000313" key="2">
    <source>
        <dbReference type="Proteomes" id="UP000565455"/>
    </source>
</evidence>
<dbReference type="GeneID" id="96604235"/>